<dbReference type="PANTHER" id="PTHR46401:SF2">
    <property type="entry name" value="GLYCOSYLTRANSFERASE WBBK-RELATED"/>
    <property type="match status" value="1"/>
</dbReference>
<evidence type="ECO:0000256" key="1">
    <source>
        <dbReference type="ARBA" id="ARBA00022679"/>
    </source>
</evidence>
<feature type="domain" description="Glycosyl transferase family 1" evidence="3">
    <location>
        <begin position="379"/>
        <end position="528"/>
    </location>
</feature>
<keyword evidence="1 4" id="KW-0808">Transferase</keyword>
<evidence type="ECO:0000313" key="4">
    <source>
        <dbReference type="EMBL" id="VIP01888.1"/>
    </source>
</evidence>
<name>A0A6C2YJY7_9BACT</name>
<accession>A0A6C2YJY7</accession>
<dbReference type="GO" id="GO:0009103">
    <property type="term" value="P:lipopolysaccharide biosynthetic process"/>
    <property type="evidence" value="ECO:0007669"/>
    <property type="project" value="TreeGrafter"/>
</dbReference>
<evidence type="ECO:0000313" key="5">
    <source>
        <dbReference type="Proteomes" id="UP000464378"/>
    </source>
</evidence>
<keyword evidence="5" id="KW-1185">Reference proteome</keyword>
<dbReference type="Proteomes" id="UP000464378">
    <property type="component" value="Chromosome"/>
</dbReference>
<dbReference type="RefSeq" id="WP_162657128.1">
    <property type="nucleotide sequence ID" value="NZ_LR593887.1"/>
</dbReference>
<dbReference type="Gene3D" id="3.40.50.2000">
    <property type="entry name" value="Glycogen Phosphorylase B"/>
    <property type="match status" value="2"/>
</dbReference>
<dbReference type="AlphaFoldDB" id="A0A6C2YJY7"/>
<evidence type="ECO:0000259" key="3">
    <source>
        <dbReference type="Pfam" id="PF00534"/>
    </source>
</evidence>
<protein>
    <recommendedName>
        <fullName evidence="3">Glycosyl transferase family 1 domain-containing protein</fullName>
    </recommendedName>
</protein>
<dbReference type="SUPFAM" id="SSF53756">
    <property type="entry name" value="UDP-Glycosyltransferase/glycogen phosphorylase"/>
    <property type="match status" value="1"/>
</dbReference>
<gene>
    <name evidence="4" type="ORF">GMBLW1_20720</name>
</gene>
<dbReference type="EMBL" id="LR593887">
    <property type="protein sequence ID" value="VTR99752.1"/>
    <property type="molecule type" value="Genomic_DNA"/>
</dbReference>
<dbReference type="GO" id="GO:0016757">
    <property type="term" value="F:glycosyltransferase activity"/>
    <property type="evidence" value="ECO:0007669"/>
    <property type="project" value="InterPro"/>
</dbReference>
<sequence length="665" mass="73498">MAVPRPLSLGMVAPDWPPRSAVRLAEQGHTVHLFVRAGTPAPGVNFPRIHLHPYQPETDGTWNRPGLGRLARQMLGTSMGVYRAITRMRAEAPLDLVRIPVFGAMAFFTLHDPNFRVVLLDGPGHAGGMQADNPEAVQLCAMERWCREAAWAIEPQVPISDGPLQAADARERLEVFGDRIHDPDDSTWPQTSWRTRKRLRVAVICRDLVPRDATTNVTLQQIEAIDRYARRYQIPLDLRIFATCSRIDDSRVILLDDPRMLMRQSFLLTADVVLVQYGFVNPLADLLPMLPATTRVVTSFVGITPAEVLRPEQRPDIVATRQQAVVLNRANRILTISNYLISDLESLGIDRTKIQVAKLPHAVPSVPSDHLPSENNDGRDSNSSKNHVQMIYLGRFVASKGVHDLLDAFAAVHRQSPQVRLDLCGSKGISDGVYLGDLQAKVNKHRLGDAVRFRFDLSDAELSAALHAADLFVMPSYHEGFCVPVIEALANRCPVLASDAGAIPETLAGLGRTFATGKSSELASAIADCLAILARGEIPIANGAMPRIEWQAAVERYLATLSRETYRSAVIHALFGDEPPVSEAVHAQIVQRISRFADAPETCLASDVSGIVERFLQRTGTAIPEPEGTPVSPPPMRQRLRERIKTMPVVGNLLRSVRNWWRRRG</sequence>
<dbReference type="CDD" id="cd03801">
    <property type="entry name" value="GT4_PimA-like"/>
    <property type="match status" value="1"/>
</dbReference>
<organism evidence="4">
    <name type="scientific">Tuwongella immobilis</name>
    <dbReference type="NCBI Taxonomy" id="692036"/>
    <lineage>
        <taxon>Bacteria</taxon>
        <taxon>Pseudomonadati</taxon>
        <taxon>Planctomycetota</taxon>
        <taxon>Planctomycetia</taxon>
        <taxon>Gemmatales</taxon>
        <taxon>Gemmataceae</taxon>
        <taxon>Tuwongella</taxon>
    </lineage>
</organism>
<reference evidence="4" key="1">
    <citation type="submission" date="2019-04" db="EMBL/GenBank/DDBJ databases">
        <authorList>
            <consortium name="Science for Life Laboratories"/>
        </authorList>
    </citation>
    <scope>NUCLEOTIDE SEQUENCE</scope>
    <source>
        <strain evidence="4">MBLW1</strain>
    </source>
</reference>
<dbReference type="PANTHER" id="PTHR46401">
    <property type="entry name" value="GLYCOSYLTRANSFERASE WBBK-RELATED"/>
    <property type="match status" value="1"/>
</dbReference>
<evidence type="ECO:0000256" key="2">
    <source>
        <dbReference type="SAM" id="MobiDB-lite"/>
    </source>
</evidence>
<dbReference type="KEGG" id="tim:GMBLW1_20720"/>
<dbReference type="Pfam" id="PF00534">
    <property type="entry name" value="Glycos_transf_1"/>
    <property type="match status" value="1"/>
</dbReference>
<feature type="region of interest" description="Disordered" evidence="2">
    <location>
        <begin position="365"/>
        <end position="384"/>
    </location>
</feature>
<proteinExistence type="predicted"/>
<dbReference type="InterPro" id="IPR001296">
    <property type="entry name" value="Glyco_trans_1"/>
</dbReference>
<dbReference type="EMBL" id="LR586016">
    <property type="protein sequence ID" value="VIP01888.1"/>
    <property type="molecule type" value="Genomic_DNA"/>
</dbReference>
<dbReference type="InParanoid" id="A0A6C2YJY7"/>